<dbReference type="InterPro" id="IPR000731">
    <property type="entry name" value="SSD"/>
</dbReference>
<dbReference type="SUPFAM" id="SSF56542">
    <property type="entry name" value="Substrate-binding domain of HMG-CoA reductase"/>
    <property type="match status" value="1"/>
</dbReference>
<dbReference type="PANTHER" id="PTHR10572:SF24">
    <property type="entry name" value="3-HYDROXY-3-METHYLGLUTARYL-COENZYME A REDUCTASE"/>
    <property type="match status" value="1"/>
</dbReference>
<comment type="catalytic activity">
    <reaction evidence="2">
        <text>(R)-mevalonate + 2 NADP(+) + CoA = (3S)-3-hydroxy-3-methylglutaryl-CoA + 2 NADPH + 2 H(+)</text>
        <dbReference type="Rhea" id="RHEA:15989"/>
        <dbReference type="ChEBI" id="CHEBI:15378"/>
        <dbReference type="ChEBI" id="CHEBI:36464"/>
        <dbReference type="ChEBI" id="CHEBI:43074"/>
        <dbReference type="ChEBI" id="CHEBI:57287"/>
        <dbReference type="ChEBI" id="CHEBI:57783"/>
        <dbReference type="ChEBI" id="CHEBI:58349"/>
        <dbReference type="EC" id="1.1.1.34"/>
    </reaction>
    <physiologicalReaction direction="right-to-left" evidence="2">
        <dbReference type="Rhea" id="RHEA:15991"/>
    </physiologicalReaction>
</comment>
<dbReference type="Pfam" id="PF12349">
    <property type="entry name" value="Sterol-sensing"/>
    <property type="match status" value="1"/>
</dbReference>
<reference evidence="6" key="1">
    <citation type="submission" date="2025-08" db="UniProtKB">
        <authorList>
            <consortium name="RefSeq"/>
        </authorList>
    </citation>
    <scope>IDENTIFICATION</scope>
    <source>
        <tissue evidence="6">Muscle</tissue>
    </source>
</reference>
<evidence type="ECO:0000313" key="6">
    <source>
        <dbReference type="RefSeq" id="XP_013784164.1"/>
    </source>
</evidence>
<dbReference type="Gene3D" id="1.10.3270.10">
    <property type="entry name" value="HMGR, N-terminal domain"/>
    <property type="match status" value="1"/>
</dbReference>
<feature type="domain" description="SSD" evidence="4">
    <location>
        <begin position="62"/>
        <end position="219"/>
    </location>
</feature>
<keyword evidence="3" id="KW-1133">Transmembrane helix</keyword>
<evidence type="ECO:0000259" key="4">
    <source>
        <dbReference type="PROSITE" id="PS50156"/>
    </source>
</evidence>
<dbReference type="InterPro" id="IPR053958">
    <property type="entry name" value="HMGCR/SNAP/NPC1-like_SSD"/>
</dbReference>
<feature type="transmembrane region" description="Helical" evidence="3">
    <location>
        <begin position="91"/>
        <end position="114"/>
    </location>
</feature>
<evidence type="ECO:0000256" key="2">
    <source>
        <dbReference type="ARBA" id="ARBA00049909"/>
    </source>
</evidence>
<keyword evidence="3" id="KW-0812">Transmembrane</keyword>
<dbReference type="PRINTS" id="PR00071">
    <property type="entry name" value="HMGCOARDTASE"/>
</dbReference>
<proteinExistence type="predicted"/>
<sequence>MVSQLFYSYGHFCCRHPWEVIVTFSTLTICILSMGPTFGERNSRCRWSYQCPPIETPHKDLDVVLLTVTRCMAVLYVYHQFRKLYRLGSKYLIGISGLFTVFSSFVYCTSILKFFKGNFSELNEALPLFLLLVDLSKAALLAQFALSSASQEEVCENIAKGMAVLGPPITLDTLVETLVIGVGTLSGVKKLEDACCFAVLSALVNYVVFMTFFPACLSLVLELSRNRGENHHTWHLSHVRKMLQQEEEQKPNPVLLRVKVIMSAGLVLVHLHSHWPIMTKQCPVVEQHANIVKGSFLSDHGLLDNSSTFEVFYRWFSVSLEQLVMIILASALAVKYIFFEHREDIQERIAVATGTRPSGGLERNKSVTDSTPSTPGVSFYRQTSCLPNIGSPMSPGCFQPYISPGVSSFTGFPTSPFSYSASFPTSPFSYRSFSFTVGEEEQEKQHVNKEVQTDVVEDTETSVVCLPVKPRSIADCVDILKSTEGPQKLTDEEILILVEHKYIAPYKLESVLNNPERGVHIRRQLVTKSSNCSSGLNDLPYEHYDYSLVIGACCENIIGYVPIPVGVAGPLVLDGKKYQVPMATTEGCLVASANRGCRALANLGRR</sequence>
<dbReference type="PROSITE" id="PS50065">
    <property type="entry name" value="HMG_COA_REDUCTASE_4"/>
    <property type="match status" value="1"/>
</dbReference>
<name>A0ABM1BL41_LIMPO</name>
<protein>
    <submittedName>
        <fullName evidence="6">3-hydroxy-3-methylglutaryl-coenzyme A reductase-like</fullName>
    </submittedName>
</protein>
<dbReference type="InterPro" id="IPR023282">
    <property type="entry name" value="HMG_CoA_Rdtase_N"/>
</dbReference>
<dbReference type="InterPro" id="IPR002202">
    <property type="entry name" value="HMG_CoA_Rdtase"/>
</dbReference>
<dbReference type="PANTHER" id="PTHR10572">
    <property type="entry name" value="3-HYDROXY-3-METHYLGLUTARYL-COENZYME A REDUCTASE"/>
    <property type="match status" value="1"/>
</dbReference>
<dbReference type="GeneID" id="106468291"/>
<keyword evidence="5" id="KW-1185">Reference proteome</keyword>
<evidence type="ECO:0000256" key="1">
    <source>
        <dbReference type="ARBA" id="ARBA00005084"/>
    </source>
</evidence>
<dbReference type="Pfam" id="PF00368">
    <property type="entry name" value="HMG-CoA_red"/>
    <property type="match status" value="1"/>
</dbReference>
<keyword evidence="3" id="KW-0472">Membrane</keyword>
<dbReference type="InterPro" id="IPR023074">
    <property type="entry name" value="HMG_CoA_Rdtase_cat_sf"/>
</dbReference>
<dbReference type="Gene3D" id="3.90.770.10">
    <property type="entry name" value="3-hydroxy-3-methylglutaryl-coenzyme A Reductase, Chain A, domain 2"/>
    <property type="match status" value="1"/>
</dbReference>
<evidence type="ECO:0000313" key="5">
    <source>
        <dbReference type="Proteomes" id="UP000694941"/>
    </source>
</evidence>
<gene>
    <name evidence="6" type="primary">LOC106468291</name>
</gene>
<accession>A0ABM1BL41</accession>
<dbReference type="RefSeq" id="XP_013784164.1">
    <property type="nucleotide sequence ID" value="XM_013928710.2"/>
</dbReference>
<comment type="pathway">
    <text evidence="1">Metabolic intermediate biosynthesis; (R)-mevalonate biosynthesis; (R)-mevalonate from acetyl-CoA: step 3/3.</text>
</comment>
<dbReference type="PROSITE" id="PS50156">
    <property type="entry name" value="SSD"/>
    <property type="match status" value="1"/>
</dbReference>
<organism evidence="5 6">
    <name type="scientific">Limulus polyphemus</name>
    <name type="common">Atlantic horseshoe crab</name>
    <dbReference type="NCBI Taxonomy" id="6850"/>
    <lineage>
        <taxon>Eukaryota</taxon>
        <taxon>Metazoa</taxon>
        <taxon>Ecdysozoa</taxon>
        <taxon>Arthropoda</taxon>
        <taxon>Chelicerata</taxon>
        <taxon>Merostomata</taxon>
        <taxon>Xiphosura</taxon>
        <taxon>Limulidae</taxon>
        <taxon>Limulus</taxon>
    </lineage>
</organism>
<dbReference type="InterPro" id="IPR009029">
    <property type="entry name" value="HMG_CoA_Rdtase_sub-bd_dom_sf"/>
</dbReference>
<dbReference type="Proteomes" id="UP000694941">
    <property type="component" value="Unplaced"/>
</dbReference>
<feature type="transmembrane region" description="Helical" evidence="3">
    <location>
        <begin position="20"/>
        <end position="39"/>
    </location>
</feature>
<evidence type="ECO:0000256" key="3">
    <source>
        <dbReference type="SAM" id="Phobius"/>
    </source>
</evidence>